<dbReference type="Proteomes" id="UP001379235">
    <property type="component" value="Unassembled WGS sequence"/>
</dbReference>
<keyword evidence="2" id="KW-1185">Reference proteome</keyword>
<dbReference type="PANTHER" id="PTHR37816">
    <property type="entry name" value="YALI0E33011P"/>
    <property type="match status" value="1"/>
</dbReference>
<organism evidence="1 2">
    <name type="scientific">Novosphingobium aquae</name>
    <dbReference type="NCBI Taxonomy" id="3133435"/>
    <lineage>
        <taxon>Bacteria</taxon>
        <taxon>Pseudomonadati</taxon>
        <taxon>Pseudomonadota</taxon>
        <taxon>Alphaproteobacteria</taxon>
        <taxon>Sphingomonadales</taxon>
        <taxon>Sphingomonadaceae</taxon>
        <taxon>Novosphingobium</taxon>
    </lineage>
</organism>
<dbReference type="InterPro" id="IPR052922">
    <property type="entry name" value="Cytidylate_Kinase-2"/>
</dbReference>
<accession>A0ABU8S568</accession>
<dbReference type="InterPro" id="IPR027417">
    <property type="entry name" value="P-loop_NTPase"/>
</dbReference>
<dbReference type="Gene3D" id="3.40.50.300">
    <property type="entry name" value="P-loop containing nucleotide triphosphate hydrolases"/>
    <property type="match status" value="1"/>
</dbReference>
<gene>
    <name evidence="1" type="ORF">WG900_04145</name>
</gene>
<sequence length="168" mass="19654">MRRVLIIGSPGAGKSTLSRALAARTALPLYHMDRLHWLPGWIERDRDEAFGEVREVQAQERWIIDGNYGSTLPERVKRADTVVWLDYPTAQCLWRVFRRWWQYRGTNRPDMTEGCNENINWEFLHFVATFRRGWHERNGQALCNFPGTVIKLSSQRETDAWLATIPPA</sequence>
<dbReference type="SUPFAM" id="SSF52540">
    <property type="entry name" value="P-loop containing nucleoside triphosphate hydrolases"/>
    <property type="match status" value="1"/>
</dbReference>
<protein>
    <submittedName>
        <fullName evidence="1">Topology modulation protein</fullName>
    </submittedName>
</protein>
<evidence type="ECO:0000313" key="2">
    <source>
        <dbReference type="Proteomes" id="UP001379235"/>
    </source>
</evidence>
<evidence type="ECO:0000313" key="1">
    <source>
        <dbReference type="EMBL" id="MEJ6009108.1"/>
    </source>
</evidence>
<dbReference type="EMBL" id="JBBHJY010000001">
    <property type="protein sequence ID" value="MEJ6009108.1"/>
    <property type="molecule type" value="Genomic_DNA"/>
</dbReference>
<proteinExistence type="predicted"/>
<comment type="caution">
    <text evidence="1">The sequence shown here is derived from an EMBL/GenBank/DDBJ whole genome shotgun (WGS) entry which is preliminary data.</text>
</comment>
<name>A0ABU8S568_9SPHN</name>
<dbReference type="RefSeq" id="WP_339964892.1">
    <property type="nucleotide sequence ID" value="NZ_JBBHJY010000001.1"/>
</dbReference>
<reference evidence="1 2" key="1">
    <citation type="submission" date="2024-03" db="EMBL/GenBank/DDBJ databases">
        <authorList>
            <person name="Jo J.-H."/>
        </authorList>
    </citation>
    <scope>NUCLEOTIDE SEQUENCE [LARGE SCALE GENOMIC DNA]</scope>
    <source>
        <strain evidence="1 2">AS3R-12</strain>
    </source>
</reference>
<dbReference type="PANTHER" id="PTHR37816:SF3">
    <property type="entry name" value="MODULATES DNA TOPOLOGY"/>
    <property type="match status" value="1"/>
</dbReference>